<dbReference type="OrthoDB" id="312015at2759"/>
<evidence type="ECO:0000313" key="5">
    <source>
        <dbReference type="EMBL" id="POS87768.1"/>
    </source>
</evidence>
<feature type="region of interest" description="Disordered" evidence="4">
    <location>
        <begin position="452"/>
        <end position="502"/>
    </location>
</feature>
<feature type="compositionally biased region" description="Polar residues" evidence="4">
    <location>
        <begin position="699"/>
        <end position="717"/>
    </location>
</feature>
<organism evidence="5 6">
    <name type="scientific">Erysiphe pulchra</name>
    <dbReference type="NCBI Taxonomy" id="225359"/>
    <lineage>
        <taxon>Eukaryota</taxon>
        <taxon>Fungi</taxon>
        <taxon>Dikarya</taxon>
        <taxon>Ascomycota</taxon>
        <taxon>Pezizomycotina</taxon>
        <taxon>Leotiomycetes</taxon>
        <taxon>Erysiphales</taxon>
        <taxon>Erysiphaceae</taxon>
        <taxon>Erysiphe</taxon>
    </lineage>
</organism>
<dbReference type="InterPro" id="IPR021622">
    <property type="entry name" value="Afadin/alpha-actinin-bd"/>
</dbReference>
<protein>
    <submittedName>
        <fullName evidence="5">Uncharacterized protein</fullName>
    </submittedName>
</protein>
<feature type="region of interest" description="Disordered" evidence="4">
    <location>
        <begin position="653"/>
        <end position="717"/>
    </location>
</feature>
<evidence type="ECO:0000313" key="6">
    <source>
        <dbReference type="Proteomes" id="UP000237438"/>
    </source>
</evidence>
<gene>
    <name evidence="5" type="ORF">EPUL_002583</name>
</gene>
<dbReference type="Proteomes" id="UP000237438">
    <property type="component" value="Unassembled WGS sequence"/>
</dbReference>
<feature type="compositionally biased region" description="Basic and acidic residues" evidence="4">
    <location>
        <begin position="681"/>
        <end position="690"/>
    </location>
</feature>
<dbReference type="STRING" id="225359.A0A2S4Q0F8"/>
<evidence type="ECO:0000256" key="2">
    <source>
        <dbReference type="ARBA" id="ARBA00023054"/>
    </source>
</evidence>
<evidence type="ECO:0000256" key="3">
    <source>
        <dbReference type="SAM" id="Coils"/>
    </source>
</evidence>
<feature type="coiled-coil region" evidence="3">
    <location>
        <begin position="69"/>
        <end position="117"/>
    </location>
</feature>
<feature type="compositionally biased region" description="Polar residues" evidence="4">
    <location>
        <begin position="478"/>
        <end position="488"/>
    </location>
</feature>
<comment type="caution">
    <text evidence="5">The sequence shown here is derived from an EMBL/GenBank/DDBJ whole genome shotgun (WGS) entry which is preliminary data.</text>
</comment>
<dbReference type="EMBL" id="PEDP01000072">
    <property type="protein sequence ID" value="POS87768.1"/>
    <property type="molecule type" value="Genomic_DNA"/>
</dbReference>
<keyword evidence="6" id="KW-1185">Reference proteome</keyword>
<dbReference type="AlphaFoldDB" id="A0A2S4Q0F8"/>
<dbReference type="Pfam" id="PF11559">
    <property type="entry name" value="ADIP"/>
    <property type="match status" value="1"/>
</dbReference>
<reference evidence="5 6" key="1">
    <citation type="submission" date="2017-10" db="EMBL/GenBank/DDBJ databases">
        <title>Development of genomic resources for the powdery mildew, Erysiphe pulchra.</title>
        <authorList>
            <person name="Wadl P.A."/>
            <person name="Mack B.M."/>
            <person name="Moore G."/>
            <person name="Beltz S.B."/>
        </authorList>
    </citation>
    <scope>NUCLEOTIDE SEQUENCE [LARGE SCALE GENOMIC DNA]</scope>
    <source>
        <strain evidence="5">Cflorida</strain>
    </source>
</reference>
<comment type="similarity">
    <text evidence="1">Belongs to the ADIP family.</text>
</comment>
<accession>A0A2S4Q0F8</accession>
<proteinExistence type="inferred from homology"/>
<feature type="compositionally biased region" description="Low complexity" evidence="4">
    <location>
        <begin position="489"/>
        <end position="502"/>
    </location>
</feature>
<feature type="compositionally biased region" description="Polar residues" evidence="4">
    <location>
        <begin position="656"/>
        <end position="672"/>
    </location>
</feature>
<feature type="region of interest" description="Disordered" evidence="4">
    <location>
        <begin position="542"/>
        <end position="569"/>
    </location>
</feature>
<evidence type="ECO:0000256" key="4">
    <source>
        <dbReference type="SAM" id="MobiDB-lite"/>
    </source>
</evidence>
<sequence length="717" mass="81630">MDLENLITASQYLNNQLLSRGFLRHGQNINFAKVDHDHDTHIQIIRIVNDLILRHDRDAAQRENMTDIVRSLRAESVKLSVEVEREKDRKNDMIRKLAAIEADKNTLESKLAMSEVKERRLKLEVEKLKATSERLLLWEVLEKIKKNALSMSVEAEGYDLRTETSEFLTELARSLSEDNENLSRLLRHTLNTLKTLSGWSSDDQTNTPLIETELEKLTEQMEAVIEHVKILLTNPNYVPLEEVEIREEEILRLREGWEHMEQRWKDAVSLIDSWRKRMMCGGETINFEELQIGLQLDTLTPRKDEPLDFNLSVVQEESEEENDHLELSNATEKNSAHMANSQTEIDPSELDFDSSSFEAVCDEYSINQKYGHLDEDKDVLEDNEATCDTSSMSTCSVPQLSPLHEMTSETYSQINNSPLRRCKNFSPIIEENTLDFLQLDLSPIKVEDGSKELQCSPHKIINPRNEGDEGDEMHTSFDSDQTETLNNASSSRSETSTLSQSSVSFDQSPTFISISTQQVHQKCPISPQKSFCNSRSQLSSSKSIPKLKLGPDCRLPRPRDISSHQSPLSMTSVTAKLAASAREADAARVRAKLRAAKCKSSAAPVGNKCRSQDHEFKPSTLEVTIGTMKNPEIVNSPKKLTTEGTFKRENYECQESETMSQENSDSSLQAEQGKNLKRKAKETNHRDMGKSRRRKRRSTLTSWELDNLILPNTESQD</sequence>
<feature type="compositionally biased region" description="Basic and acidic residues" evidence="4">
    <location>
        <begin position="549"/>
        <end position="562"/>
    </location>
</feature>
<evidence type="ECO:0000256" key="1">
    <source>
        <dbReference type="ARBA" id="ARBA00009291"/>
    </source>
</evidence>
<keyword evidence="2 3" id="KW-0175">Coiled coil</keyword>
<name>A0A2S4Q0F8_9PEZI</name>